<proteinExistence type="predicted"/>
<keyword evidence="3" id="KW-1185">Reference proteome</keyword>
<keyword evidence="1" id="KW-1133">Transmembrane helix</keyword>
<feature type="transmembrane region" description="Helical" evidence="1">
    <location>
        <begin position="44"/>
        <end position="67"/>
    </location>
</feature>
<name>A0A8T3CU89_9TELE</name>
<sequence>MEMVDDDGVYANVEELQSMKSTMQERNPSNSPDKQHSGIRIYRLTAVCLGLLTVLLLIIITAISIHYNGVLNNTTESYSTQSENLTQLYSALKDERDQTDQLHH</sequence>
<dbReference type="AlphaFoldDB" id="A0A8T3CU89"/>
<comment type="caution">
    <text evidence="2">The sequence shown here is derived from an EMBL/GenBank/DDBJ whole genome shotgun (WGS) entry which is preliminary data.</text>
</comment>
<reference evidence="2" key="1">
    <citation type="submission" date="2021-01" db="EMBL/GenBank/DDBJ databases">
        <authorList>
            <person name="Zahm M."/>
            <person name="Roques C."/>
            <person name="Cabau C."/>
            <person name="Klopp C."/>
            <person name="Donnadieu C."/>
            <person name="Jouanno E."/>
            <person name="Lampietro C."/>
            <person name="Louis A."/>
            <person name="Herpin A."/>
            <person name="Echchiki A."/>
            <person name="Berthelot C."/>
            <person name="Parey E."/>
            <person name="Roest-Crollius H."/>
            <person name="Braasch I."/>
            <person name="Postlethwait J."/>
            <person name="Bobe J."/>
            <person name="Montfort J."/>
            <person name="Bouchez O."/>
            <person name="Begum T."/>
            <person name="Mejri S."/>
            <person name="Adams A."/>
            <person name="Chen W.-J."/>
            <person name="Guiguen Y."/>
        </authorList>
    </citation>
    <scope>NUCLEOTIDE SEQUENCE</scope>
    <source>
        <tissue evidence="2">Blood</tissue>
    </source>
</reference>
<evidence type="ECO:0000256" key="1">
    <source>
        <dbReference type="SAM" id="Phobius"/>
    </source>
</evidence>
<dbReference type="OrthoDB" id="10476145at2759"/>
<dbReference type="EMBL" id="JAERUA010000018">
    <property type="protein sequence ID" value="KAI1887287.1"/>
    <property type="molecule type" value="Genomic_DNA"/>
</dbReference>
<gene>
    <name evidence="2" type="ORF">AGOR_G00188700</name>
</gene>
<dbReference type="Proteomes" id="UP000829720">
    <property type="component" value="Unassembled WGS sequence"/>
</dbReference>
<accession>A0A8T3CU89</accession>
<organism evidence="2 3">
    <name type="scientific">Albula goreensis</name>
    <dbReference type="NCBI Taxonomy" id="1534307"/>
    <lineage>
        <taxon>Eukaryota</taxon>
        <taxon>Metazoa</taxon>
        <taxon>Chordata</taxon>
        <taxon>Craniata</taxon>
        <taxon>Vertebrata</taxon>
        <taxon>Euteleostomi</taxon>
        <taxon>Actinopterygii</taxon>
        <taxon>Neopterygii</taxon>
        <taxon>Teleostei</taxon>
        <taxon>Albuliformes</taxon>
        <taxon>Albulidae</taxon>
        <taxon>Albula</taxon>
    </lineage>
</organism>
<keyword evidence="1" id="KW-0472">Membrane</keyword>
<protein>
    <submittedName>
        <fullName evidence="2">Uncharacterized protein</fullName>
    </submittedName>
</protein>
<keyword evidence="1" id="KW-0812">Transmembrane</keyword>
<evidence type="ECO:0000313" key="2">
    <source>
        <dbReference type="EMBL" id="KAI1887287.1"/>
    </source>
</evidence>
<evidence type="ECO:0000313" key="3">
    <source>
        <dbReference type="Proteomes" id="UP000829720"/>
    </source>
</evidence>